<evidence type="ECO:0000256" key="2">
    <source>
        <dbReference type="ARBA" id="ARBA00006671"/>
    </source>
</evidence>
<evidence type="ECO:0000313" key="8">
    <source>
        <dbReference type="Proteomes" id="UP000071979"/>
    </source>
</evidence>
<feature type="chain" id="PRO_5034652898" description="Fimbrial-type adhesion domain-containing protein" evidence="5">
    <location>
        <begin position="34"/>
        <end position="393"/>
    </location>
</feature>
<dbReference type="InterPro" id="IPR050263">
    <property type="entry name" value="Bact_Fimbrial_Adh_Pro"/>
</dbReference>
<evidence type="ECO:0000256" key="5">
    <source>
        <dbReference type="SAM" id="SignalP"/>
    </source>
</evidence>
<dbReference type="EMBL" id="LDSE01000051">
    <property type="protein sequence ID" value="KTS65040.1"/>
    <property type="molecule type" value="Genomic_DNA"/>
</dbReference>
<dbReference type="GO" id="GO:0009289">
    <property type="term" value="C:pilus"/>
    <property type="evidence" value="ECO:0007669"/>
    <property type="project" value="UniProtKB-SubCell"/>
</dbReference>
<feature type="signal peptide" evidence="5">
    <location>
        <begin position="1"/>
        <end position="33"/>
    </location>
</feature>
<gene>
    <name evidence="7" type="ORF">SA3R_21780</name>
</gene>
<protein>
    <recommendedName>
        <fullName evidence="6">Fimbrial-type adhesion domain-containing protein</fullName>
    </recommendedName>
</protein>
<dbReference type="Proteomes" id="UP000071979">
    <property type="component" value="Unassembled WGS sequence"/>
</dbReference>
<dbReference type="Gene3D" id="2.60.40.3310">
    <property type="match status" value="1"/>
</dbReference>
<dbReference type="InterPro" id="IPR000259">
    <property type="entry name" value="Adhesion_dom_fimbrial"/>
</dbReference>
<keyword evidence="3 5" id="KW-0732">Signal</keyword>
<proteinExistence type="inferred from homology"/>
<evidence type="ECO:0000259" key="6">
    <source>
        <dbReference type="Pfam" id="PF00419"/>
    </source>
</evidence>
<evidence type="ECO:0000256" key="4">
    <source>
        <dbReference type="ARBA" id="ARBA00023263"/>
    </source>
</evidence>
<dbReference type="SUPFAM" id="SSF49401">
    <property type="entry name" value="Bacterial adhesins"/>
    <property type="match status" value="1"/>
</dbReference>
<evidence type="ECO:0000256" key="3">
    <source>
        <dbReference type="ARBA" id="ARBA00022729"/>
    </source>
</evidence>
<name>A0A8E1V7A5_9GAMM</name>
<dbReference type="Pfam" id="PF00419">
    <property type="entry name" value="Fimbrial"/>
    <property type="match status" value="1"/>
</dbReference>
<comment type="subcellular location">
    <subcellularLocation>
        <location evidence="1">Fimbrium</location>
    </subcellularLocation>
</comment>
<dbReference type="InterPro" id="IPR036937">
    <property type="entry name" value="Adhesion_dom_fimbrial_sf"/>
</dbReference>
<evidence type="ECO:0000313" key="7">
    <source>
        <dbReference type="EMBL" id="KTS65040.1"/>
    </source>
</evidence>
<organism evidence="7 8">
    <name type="scientific">Pantoea dispersa</name>
    <dbReference type="NCBI Taxonomy" id="59814"/>
    <lineage>
        <taxon>Bacteria</taxon>
        <taxon>Pseudomonadati</taxon>
        <taxon>Pseudomonadota</taxon>
        <taxon>Gammaproteobacteria</taxon>
        <taxon>Enterobacterales</taxon>
        <taxon>Erwiniaceae</taxon>
        <taxon>Pantoea</taxon>
    </lineage>
</organism>
<comment type="caution">
    <text evidence="7">The sequence shown here is derived from an EMBL/GenBank/DDBJ whole genome shotgun (WGS) entry which is preliminary data.</text>
</comment>
<feature type="domain" description="Fimbrial-type adhesion" evidence="6">
    <location>
        <begin position="216"/>
        <end position="392"/>
    </location>
</feature>
<reference evidence="7 8" key="1">
    <citation type="journal article" date="2016" name="Front. Microbiol.">
        <title>Genomic Resource of Rice Seed Associated Bacteria.</title>
        <authorList>
            <person name="Midha S."/>
            <person name="Bansal K."/>
            <person name="Sharma S."/>
            <person name="Kumar N."/>
            <person name="Patil P.P."/>
            <person name="Chaudhry V."/>
            <person name="Patil P.B."/>
        </authorList>
    </citation>
    <scope>NUCLEOTIDE SEQUENCE [LARGE SCALE GENOMIC DNA]</scope>
    <source>
        <strain evidence="7 8">SA3</strain>
    </source>
</reference>
<accession>A0A8E1V7A5</accession>
<dbReference type="Gene3D" id="2.60.40.1090">
    <property type="entry name" value="Fimbrial-type adhesion domain"/>
    <property type="match status" value="1"/>
</dbReference>
<dbReference type="GO" id="GO:0043709">
    <property type="term" value="P:cell adhesion involved in single-species biofilm formation"/>
    <property type="evidence" value="ECO:0007669"/>
    <property type="project" value="TreeGrafter"/>
</dbReference>
<evidence type="ECO:0000256" key="1">
    <source>
        <dbReference type="ARBA" id="ARBA00004561"/>
    </source>
</evidence>
<dbReference type="RefSeq" id="WP_058776693.1">
    <property type="nucleotide sequence ID" value="NZ_LDSA01000034.1"/>
</dbReference>
<keyword evidence="4" id="KW-0281">Fimbrium</keyword>
<dbReference type="InterPro" id="IPR008966">
    <property type="entry name" value="Adhesion_dom_sf"/>
</dbReference>
<comment type="similarity">
    <text evidence="2">Belongs to the fimbrial protein family.</text>
</comment>
<dbReference type="PANTHER" id="PTHR33420">
    <property type="entry name" value="FIMBRIAL SUBUNIT ELFA-RELATED"/>
    <property type="match status" value="1"/>
</dbReference>
<dbReference type="PANTHER" id="PTHR33420:SF3">
    <property type="entry name" value="FIMBRIAL SUBUNIT ELFA"/>
    <property type="match status" value="1"/>
</dbReference>
<dbReference type="AlphaFoldDB" id="A0A8E1V7A5"/>
<sequence length="393" mass="41634">MKSTEKADKNKIKNIFSYAIALSLGLMAFAAHADDCDFATGQGPLVYTVPLTTPNITIGADVPVDTIVHRQRITTDGSRTPYLICHTTNSALPFDIEQYVHVTNTPGLVPGWGGKYAGKLYVTSVPGIGVAVVNDDGTSASVGQPLDFTPLFKWSYPSTQFGAASVMIRNNFTLVFVKTGPIAGGLINGAQLPTVVLDVKGSRSVTGLPRETYRENFSGSINVIAGTCKTPDVTVPLGSYSMDKYFNGSVKTTPWKPFNITLTDCPAFYGTYTNSSNSPGFSVGGAQTPGLRGLNRFVMNISPTFGAIDALKGIIKLDGADDSARGIGIQLATGDASNSSPVPFNLGGAYETRVDSGAPGTHTIPMQARYYQTETRVTPGTANSKAVFTINYH</sequence>